<name>A0AA41UWM6_PAPNU</name>
<dbReference type="AlphaFoldDB" id="A0AA41UWM6"/>
<evidence type="ECO:0000313" key="1">
    <source>
        <dbReference type="EMBL" id="MCL7022517.1"/>
    </source>
</evidence>
<dbReference type="EMBL" id="JAJJMA010011945">
    <property type="protein sequence ID" value="MCL7022517.1"/>
    <property type="molecule type" value="Genomic_DNA"/>
</dbReference>
<protein>
    <submittedName>
        <fullName evidence="1">Uncharacterized protein</fullName>
    </submittedName>
</protein>
<keyword evidence="2" id="KW-1185">Reference proteome</keyword>
<proteinExistence type="predicted"/>
<reference evidence="1" key="1">
    <citation type="submission" date="2022-03" db="EMBL/GenBank/DDBJ databases">
        <title>A functionally conserved STORR gene fusion in Papaver species that diverged 16.8 million years ago.</title>
        <authorList>
            <person name="Catania T."/>
        </authorList>
    </citation>
    <scope>NUCLEOTIDE SEQUENCE</scope>
    <source>
        <strain evidence="1">S-191538</strain>
    </source>
</reference>
<evidence type="ECO:0000313" key="2">
    <source>
        <dbReference type="Proteomes" id="UP001177140"/>
    </source>
</evidence>
<sequence length="105" mass="12472">MEKLKLARNICKTVYGLRFRSIDQRVRNTAQKFNTLRDELSSVRTDPELNEEAQLVLRLTEQYSKAVGKLGRDYTHFKVLLLFSNPVFFFFFRCMENQTLRESIC</sequence>
<organism evidence="1 2">
    <name type="scientific">Papaver nudicaule</name>
    <name type="common">Iceland poppy</name>
    <dbReference type="NCBI Taxonomy" id="74823"/>
    <lineage>
        <taxon>Eukaryota</taxon>
        <taxon>Viridiplantae</taxon>
        <taxon>Streptophyta</taxon>
        <taxon>Embryophyta</taxon>
        <taxon>Tracheophyta</taxon>
        <taxon>Spermatophyta</taxon>
        <taxon>Magnoliopsida</taxon>
        <taxon>Ranunculales</taxon>
        <taxon>Papaveraceae</taxon>
        <taxon>Papaveroideae</taxon>
        <taxon>Papaver</taxon>
    </lineage>
</organism>
<accession>A0AA41UWM6</accession>
<dbReference type="Proteomes" id="UP001177140">
    <property type="component" value="Unassembled WGS sequence"/>
</dbReference>
<comment type="caution">
    <text evidence="1">The sequence shown here is derived from an EMBL/GenBank/DDBJ whole genome shotgun (WGS) entry which is preliminary data.</text>
</comment>
<gene>
    <name evidence="1" type="ORF">MKW94_014141</name>
</gene>